<reference evidence="3" key="1">
    <citation type="submission" date="2019-10" db="EMBL/GenBank/DDBJ databases">
        <title>Streptomyces sp. nov., a novel actinobacterium isolated from alkaline environment.</title>
        <authorList>
            <person name="Golinska P."/>
        </authorList>
    </citation>
    <scope>NUCLEOTIDE SEQUENCE [LARGE SCALE GENOMIC DNA]</scope>
    <source>
        <strain evidence="3">DSM 42108</strain>
    </source>
</reference>
<dbReference type="InterPro" id="IPR012338">
    <property type="entry name" value="Beta-lactam/transpept-like"/>
</dbReference>
<protein>
    <submittedName>
        <fullName evidence="2">Serine hydrolase</fullName>
    </submittedName>
</protein>
<sequence length="356" mass="37649">MEPAHPVPAADPGVRETLARAVRAVDAPDVVVAWSRRGERAVCTGGTAPPPVVSREVLRYETGSAGKTLTGLMLAAMVRAGRVRWSTPAHALLIPGSAPRPHPITLLHLVTHTSGLPGLPADLYPGALRHRATNPYAGYPTRRVLEAFARHRSRRPPGSRWRYSNLGAAVLGHALGAACDTSWEGALEEWVLAPLRRVGAVNLGTAPAPGADPLRGPVDAVGHGRDGVTPVPPLLMGGFPAAGAVRGDPLSLLRLLEAHLRPAGAPDPVLAAALETVRTPVLRRGRRGDRTHTVTWFREEGPRGPVLFHAGATCGQQAFLGFRPGTGTALVAVCTRRFRSRDAFPVTARNLLDALP</sequence>
<evidence type="ECO:0000313" key="2">
    <source>
        <dbReference type="EMBL" id="MBB0229779.1"/>
    </source>
</evidence>
<evidence type="ECO:0000259" key="1">
    <source>
        <dbReference type="Pfam" id="PF00144"/>
    </source>
</evidence>
<keyword evidence="2" id="KW-0378">Hydrolase</keyword>
<dbReference type="EMBL" id="VKHS01000168">
    <property type="protein sequence ID" value="MBB0229779.1"/>
    <property type="molecule type" value="Genomic_DNA"/>
</dbReference>
<dbReference type="InterPro" id="IPR050491">
    <property type="entry name" value="AmpC-like"/>
</dbReference>
<accession>A0A7W3XWE1</accession>
<keyword evidence="3" id="KW-1185">Reference proteome</keyword>
<dbReference type="PANTHER" id="PTHR46825:SF7">
    <property type="entry name" value="D-ALANYL-D-ALANINE CARBOXYPEPTIDASE"/>
    <property type="match status" value="1"/>
</dbReference>
<dbReference type="Gene3D" id="3.40.710.10">
    <property type="entry name" value="DD-peptidase/beta-lactamase superfamily"/>
    <property type="match status" value="1"/>
</dbReference>
<comment type="caution">
    <text evidence="2">The sequence shown here is derived from an EMBL/GenBank/DDBJ whole genome shotgun (WGS) entry which is preliminary data.</text>
</comment>
<organism evidence="2 3">
    <name type="scientific">Streptomyces calidiresistens</name>
    <dbReference type="NCBI Taxonomy" id="1485586"/>
    <lineage>
        <taxon>Bacteria</taxon>
        <taxon>Bacillati</taxon>
        <taxon>Actinomycetota</taxon>
        <taxon>Actinomycetes</taxon>
        <taxon>Kitasatosporales</taxon>
        <taxon>Streptomycetaceae</taxon>
        <taxon>Streptomyces</taxon>
    </lineage>
</organism>
<proteinExistence type="predicted"/>
<dbReference type="SUPFAM" id="SSF56601">
    <property type="entry name" value="beta-lactamase/transpeptidase-like"/>
    <property type="match status" value="1"/>
</dbReference>
<dbReference type="Pfam" id="PF00144">
    <property type="entry name" value="Beta-lactamase"/>
    <property type="match status" value="1"/>
</dbReference>
<dbReference type="AlphaFoldDB" id="A0A7W3XWE1"/>
<feature type="domain" description="Beta-lactamase-related" evidence="1">
    <location>
        <begin position="19"/>
        <end position="343"/>
    </location>
</feature>
<gene>
    <name evidence="2" type="ORF">FOE67_09675</name>
</gene>
<dbReference type="InterPro" id="IPR001466">
    <property type="entry name" value="Beta-lactam-related"/>
</dbReference>
<dbReference type="PANTHER" id="PTHR46825">
    <property type="entry name" value="D-ALANYL-D-ALANINE-CARBOXYPEPTIDASE/ENDOPEPTIDASE AMPH"/>
    <property type="match status" value="1"/>
</dbReference>
<dbReference type="Proteomes" id="UP000530234">
    <property type="component" value="Unassembled WGS sequence"/>
</dbReference>
<name>A0A7W3XWE1_9ACTN</name>
<dbReference type="GO" id="GO:0016787">
    <property type="term" value="F:hydrolase activity"/>
    <property type="evidence" value="ECO:0007669"/>
    <property type="project" value="UniProtKB-KW"/>
</dbReference>
<evidence type="ECO:0000313" key="3">
    <source>
        <dbReference type="Proteomes" id="UP000530234"/>
    </source>
</evidence>